<evidence type="ECO:0000313" key="1">
    <source>
        <dbReference type="EMBL" id="GFS91037.1"/>
    </source>
</evidence>
<accession>A0A8X6TBS1</accession>
<dbReference type="Proteomes" id="UP000887013">
    <property type="component" value="Unassembled WGS sequence"/>
</dbReference>
<name>A0A8X6TBS1_NEPPI</name>
<reference evidence="1" key="1">
    <citation type="submission" date="2020-08" db="EMBL/GenBank/DDBJ databases">
        <title>Multicomponent nature underlies the extraordinary mechanical properties of spider dragline silk.</title>
        <authorList>
            <person name="Kono N."/>
            <person name="Nakamura H."/>
            <person name="Mori M."/>
            <person name="Yoshida Y."/>
            <person name="Ohtoshi R."/>
            <person name="Malay A.D."/>
            <person name="Moran D.A.P."/>
            <person name="Tomita M."/>
            <person name="Numata K."/>
            <person name="Arakawa K."/>
        </authorList>
    </citation>
    <scope>NUCLEOTIDE SEQUENCE</scope>
</reference>
<comment type="caution">
    <text evidence="1">The sequence shown here is derived from an EMBL/GenBank/DDBJ whole genome shotgun (WGS) entry which is preliminary data.</text>
</comment>
<keyword evidence="2" id="KW-1185">Reference proteome</keyword>
<evidence type="ECO:0000313" key="2">
    <source>
        <dbReference type="Proteomes" id="UP000887013"/>
    </source>
</evidence>
<gene>
    <name evidence="1" type="ORF">NPIL_569141</name>
</gene>
<proteinExistence type="predicted"/>
<dbReference type="AlphaFoldDB" id="A0A8X6TBS1"/>
<protein>
    <submittedName>
        <fullName evidence="1">Uncharacterized protein</fullName>
    </submittedName>
</protein>
<sequence length="88" mass="10704">MRSNIKYTTELDAQQLIKCFYSANGAMTRRKTWRRKRLEREGYRPRNWVRRVGEIQSGRKELRRFWLCPGRSSLLEFSRSPTECFDLE</sequence>
<organism evidence="1 2">
    <name type="scientific">Nephila pilipes</name>
    <name type="common">Giant wood spider</name>
    <name type="synonym">Nephila maculata</name>
    <dbReference type="NCBI Taxonomy" id="299642"/>
    <lineage>
        <taxon>Eukaryota</taxon>
        <taxon>Metazoa</taxon>
        <taxon>Ecdysozoa</taxon>
        <taxon>Arthropoda</taxon>
        <taxon>Chelicerata</taxon>
        <taxon>Arachnida</taxon>
        <taxon>Araneae</taxon>
        <taxon>Araneomorphae</taxon>
        <taxon>Entelegynae</taxon>
        <taxon>Araneoidea</taxon>
        <taxon>Nephilidae</taxon>
        <taxon>Nephila</taxon>
    </lineage>
</organism>
<dbReference type="EMBL" id="BMAW01099649">
    <property type="protein sequence ID" value="GFS91037.1"/>
    <property type="molecule type" value="Genomic_DNA"/>
</dbReference>